<dbReference type="EMBL" id="AE004969">
    <property type="protein sequence ID" value="AAW89947.1"/>
    <property type="molecule type" value="Genomic_DNA"/>
</dbReference>
<dbReference type="STRING" id="242231.NGO_1293"/>
<organism evidence="1 2">
    <name type="scientific">Neisseria gonorrhoeae (strain ATCC 700825 / FA 1090)</name>
    <dbReference type="NCBI Taxonomy" id="242231"/>
    <lineage>
        <taxon>Bacteria</taxon>
        <taxon>Pseudomonadati</taxon>
        <taxon>Pseudomonadota</taxon>
        <taxon>Betaproteobacteria</taxon>
        <taxon>Neisseriales</taxon>
        <taxon>Neisseriaceae</taxon>
        <taxon>Neisseria</taxon>
    </lineage>
</organism>
<reference evidence="2" key="1">
    <citation type="submission" date="2003-03" db="EMBL/GenBank/DDBJ databases">
        <title>The complete genome sequence of Neisseria gonorrhoeae.</title>
        <authorList>
            <person name="Lewis L.A."/>
            <person name="Gillaspy A.F."/>
            <person name="McLaughlin R.E."/>
            <person name="Gipson M."/>
            <person name="Ducey T.F."/>
            <person name="Ownbey T."/>
            <person name="Hartman K."/>
            <person name="Nydick C."/>
            <person name="Carson M.B."/>
            <person name="Vaughn J."/>
            <person name="Thomson C."/>
            <person name="Song L."/>
            <person name="Lin S."/>
            <person name="Yuan X."/>
            <person name="Najar F."/>
            <person name="Zhan M."/>
            <person name="Ren Q."/>
            <person name="Zhu H."/>
            <person name="Qi S."/>
            <person name="Kenton S.M."/>
            <person name="Lai H."/>
            <person name="White J.D."/>
            <person name="Clifton S."/>
            <person name="Roe B.A."/>
            <person name="Dyer D.W."/>
        </authorList>
    </citation>
    <scope>NUCLEOTIDE SEQUENCE [LARGE SCALE GENOMIC DNA]</scope>
    <source>
        <strain evidence="2">ATCC 700825 / FA 1090</strain>
    </source>
</reference>
<keyword evidence="2" id="KW-1185">Reference proteome</keyword>
<evidence type="ECO:0000313" key="2">
    <source>
        <dbReference type="Proteomes" id="UP000000535"/>
    </source>
</evidence>
<evidence type="ECO:0000313" key="1">
    <source>
        <dbReference type="EMBL" id="AAW89947.1"/>
    </source>
</evidence>
<sequence>MPSLQRRSRGEKSSCIKQLNGGNYPPFLICCQLFFENLPDRFKFCKKLARWLSGNKFPQKPVNPIIQKIICFHRVSFSVETLPFRAVESDFIVD</sequence>
<proteinExistence type="predicted"/>
<dbReference type="KEGG" id="ngo:NGO_1293"/>
<dbReference type="Proteomes" id="UP000000535">
    <property type="component" value="Chromosome"/>
</dbReference>
<dbReference type="HOGENOM" id="CLU_2383149_0_0_4"/>
<dbReference type="AlphaFoldDB" id="Q5F790"/>
<protein>
    <submittedName>
        <fullName evidence="1">Uncharacterized protein</fullName>
    </submittedName>
</protein>
<accession>Q5F790</accession>
<name>Q5F790_NEIG1</name>
<gene>
    <name evidence="1" type="ORF">NGO_1293</name>
</gene>